<dbReference type="AlphaFoldDB" id="A0AAV3U824"/>
<dbReference type="EMBL" id="BAABLX010000073">
    <property type="protein sequence ID" value="GAA4956545.1"/>
    <property type="molecule type" value="Genomic_DNA"/>
</dbReference>
<keyword evidence="2" id="KW-1185">Reference proteome</keyword>
<protein>
    <submittedName>
        <fullName evidence="1">Uncharacterized protein</fullName>
    </submittedName>
</protein>
<evidence type="ECO:0000313" key="1">
    <source>
        <dbReference type="EMBL" id="GAA4956545.1"/>
    </source>
</evidence>
<comment type="caution">
    <text evidence="1">The sequence shown here is derived from an EMBL/GenBank/DDBJ whole genome shotgun (WGS) entry which is preliminary data.</text>
</comment>
<organism evidence="1 2">
    <name type="scientific">Halioxenophilus aromaticivorans</name>
    <dbReference type="NCBI Taxonomy" id="1306992"/>
    <lineage>
        <taxon>Bacteria</taxon>
        <taxon>Pseudomonadati</taxon>
        <taxon>Pseudomonadota</taxon>
        <taxon>Gammaproteobacteria</taxon>
        <taxon>Alteromonadales</taxon>
        <taxon>Alteromonadaceae</taxon>
        <taxon>Halioxenophilus</taxon>
    </lineage>
</organism>
<proteinExistence type="predicted"/>
<dbReference type="Proteomes" id="UP001409585">
    <property type="component" value="Unassembled WGS sequence"/>
</dbReference>
<sequence length="80" mass="9003">MVNGQAAYKLLEPFIAVMNEASGYNPDHEITLATFLLTALASQAYNESKLWYCLGNRSSNKLKTRLCYQPRQDNTATNTQ</sequence>
<accession>A0AAV3U824</accession>
<evidence type="ECO:0000313" key="2">
    <source>
        <dbReference type="Proteomes" id="UP001409585"/>
    </source>
</evidence>
<name>A0AAV3U824_9ALTE</name>
<gene>
    <name evidence="1" type="ORF">GCM10025791_41050</name>
</gene>
<reference evidence="2" key="1">
    <citation type="journal article" date="2019" name="Int. J. Syst. Evol. Microbiol.">
        <title>The Global Catalogue of Microorganisms (GCM) 10K type strain sequencing project: providing services to taxonomists for standard genome sequencing and annotation.</title>
        <authorList>
            <consortium name="The Broad Institute Genomics Platform"/>
            <consortium name="The Broad Institute Genome Sequencing Center for Infectious Disease"/>
            <person name="Wu L."/>
            <person name="Ma J."/>
        </authorList>
    </citation>
    <scope>NUCLEOTIDE SEQUENCE [LARGE SCALE GENOMIC DNA]</scope>
    <source>
        <strain evidence="2">JCM 19134</strain>
    </source>
</reference>